<comment type="caution">
    <text evidence="2">The sequence shown here is derived from an EMBL/GenBank/DDBJ whole genome shotgun (WGS) entry which is preliminary data.</text>
</comment>
<name>A0ABT5E480_9BACT</name>
<feature type="transmembrane region" description="Helical" evidence="1">
    <location>
        <begin position="188"/>
        <end position="210"/>
    </location>
</feature>
<dbReference type="RefSeq" id="WP_272089181.1">
    <property type="nucleotide sequence ID" value="NZ_JAQNDL010000003.1"/>
</dbReference>
<organism evidence="2 3">
    <name type="scientific">Nannocystis bainbridge</name>
    <dbReference type="NCBI Taxonomy" id="2995303"/>
    <lineage>
        <taxon>Bacteria</taxon>
        <taxon>Pseudomonadati</taxon>
        <taxon>Myxococcota</taxon>
        <taxon>Polyangia</taxon>
        <taxon>Nannocystales</taxon>
        <taxon>Nannocystaceae</taxon>
        <taxon>Nannocystis</taxon>
    </lineage>
</organism>
<accession>A0ABT5E480</accession>
<protein>
    <submittedName>
        <fullName evidence="2">Uncharacterized protein</fullName>
    </submittedName>
</protein>
<reference evidence="2 3" key="1">
    <citation type="submission" date="2022-11" db="EMBL/GenBank/DDBJ databases">
        <title>Minimal conservation of predation-associated metabolite biosynthetic gene clusters underscores biosynthetic potential of Myxococcota including descriptions for ten novel species: Archangium lansinium sp. nov., Myxococcus landrumus sp. nov., Nannocystis bai.</title>
        <authorList>
            <person name="Ahearne A."/>
            <person name="Stevens C."/>
            <person name="Dowd S."/>
        </authorList>
    </citation>
    <scope>NUCLEOTIDE SEQUENCE [LARGE SCALE GENOMIC DNA]</scope>
    <source>
        <strain evidence="2 3">BB15-2</strain>
    </source>
</reference>
<evidence type="ECO:0000256" key="1">
    <source>
        <dbReference type="SAM" id="Phobius"/>
    </source>
</evidence>
<keyword evidence="3" id="KW-1185">Reference proteome</keyword>
<evidence type="ECO:0000313" key="3">
    <source>
        <dbReference type="Proteomes" id="UP001221686"/>
    </source>
</evidence>
<evidence type="ECO:0000313" key="2">
    <source>
        <dbReference type="EMBL" id="MDC0720672.1"/>
    </source>
</evidence>
<gene>
    <name evidence="2" type="ORF">POL25_27455</name>
</gene>
<sequence length="218" mass="22946">MALLPVDKAAYAVVRTMIAAGAAAWDAWAKSGEAKWPDSKPHTRELADTIFRYVPRMAVQIPAGEDNCPTEQDRATGTCTAMRYDRVFSPQNRHRLIAALDARSSVEVRAAFAAVPTDGGDLEWWATALAAGALIAIGGLPFAGAVVVKVAGFLLAAWAAYGFVTPKTPNGQSLAQKYAALVGDGLEAILAGANSVLQVALVAAGGYFLYQLFFSGSR</sequence>
<keyword evidence="1" id="KW-0472">Membrane</keyword>
<proteinExistence type="predicted"/>
<dbReference type="Proteomes" id="UP001221686">
    <property type="component" value="Unassembled WGS sequence"/>
</dbReference>
<keyword evidence="1" id="KW-1133">Transmembrane helix</keyword>
<dbReference type="EMBL" id="JAQNDL010000003">
    <property type="protein sequence ID" value="MDC0720672.1"/>
    <property type="molecule type" value="Genomic_DNA"/>
</dbReference>
<keyword evidence="1" id="KW-0812">Transmembrane</keyword>